<feature type="region of interest" description="Disordered" evidence="1">
    <location>
        <begin position="21"/>
        <end position="71"/>
    </location>
</feature>
<dbReference type="AlphaFoldDB" id="A0A4Q9LJP9"/>
<dbReference type="VEuPathDB" id="MicrosporidiaDB:CWI36_0146p0020"/>
<protein>
    <recommendedName>
        <fullName evidence="5">Secreted protein</fullName>
    </recommendedName>
</protein>
<feature type="compositionally biased region" description="Polar residues" evidence="1">
    <location>
        <begin position="21"/>
        <end position="39"/>
    </location>
</feature>
<accession>A0A4Q9LJP9</accession>
<proteinExistence type="predicted"/>
<name>A0A4Q9LJP9_9MICR</name>
<feature type="signal peptide" evidence="2">
    <location>
        <begin position="1"/>
        <end position="17"/>
    </location>
</feature>
<evidence type="ECO:0000313" key="4">
    <source>
        <dbReference type="Proteomes" id="UP000291404"/>
    </source>
</evidence>
<feature type="compositionally biased region" description="Low complexity" evidence="1">
    <location>
        <begin position="50"/>
        <end position="59"/>
    </location>
</feature>
<sequence>MKIFIASTIAFIGYVFGQTSSPKAATTEQSEQGLGTATSPGEAHADEPKAAMPAKANPPKRCPPGAKGCVPEKQTILSKDKNPYKSILDVEPNKLQVEDKILLEN</sequence>
<evidence type="ECO:0000256" key="1">
    <source>
        <dbReference type="SAM" id="MobiDB-lite"/>
    </source>
</evidence>
<dbReference type="VEuPathDB" id="MicrosporidiaDB:CWI39_0693p0020"/>
<gene>
    <name evidence="3" type="ORF">CWI36_0146p0020</name>
</gene>
<evidence type="ECO:0000313" key="3">
    <source>
        <dbReference type="EMBL" id="TBU08384.1"/>
    </source>
</evidence>
<keyword evidence="2" id="KW-0732">Signal</keyword>
<keyword evidence="4" id="KW-1185">Reference proteome</keyword>
<evidence type="ECO:0000256" key="2">
    <source>
        <dbReference type="SAM" id="SignalP"/>
    </source>
</evidence>
<feature type="chain" id="PRO_5020836122" description="Secreted protein" evidence="2">
    <location>
        <begin position="18"/>
        <end position="105"/>
    </location>
</feature>
<comment type="caution">
    <text evidence="3">The sequence shown here is derived from an EMBL/GenBank/DDBJ whole genome shotgun (WGS) entry which is preliminary data.</text>
</comment>
<evidence type="ECO:0008006" key="5">
    <source>
        <dbReference type="Google" id="ProtNLM"/>
    </source>
</evidence>
<organism evidence="3 4">
    <name type="scientific">Hamiltosporidium magnivora</name>
    <dbReference type="NCBI Taxonomy" id="148818"/>
    <lineage>
        <taxon>Eukaryota</taxon>
        <taxon>Fungi</taxon>
        <taxon>Fungi incertae sedis</taxon>
        <taxon>Microsporidia</taxon>
        <taxon>Dubosqiidae</taxon>
        <taxon>Hamiltosporidium</taxon>
    </lineage>
</organism>
<dbReference type="Proteomes" id="UP000291404">
    <property type="component" value="Unassembled WGS sequence"/>
</dbReference>
<reference evidence="3 4" key="1">
    <citation type="submission" date="2017-12" db="EMBL/GenBank/DDBJ databases">
        <authorList>
            <person name="Pombert J.-F."/>
            <person name="Haag K.L."/>
            <person name="Ebert D."/>
        </authorList>
    </citation>
    <scope>NUCLEOTIDE SEQUENCE [LARGE SCALE GENOMIC DNA]</scope>
    <source>
        <strain evidence="3">BE-OM-2</strain>
    </source>
</reference>
<dbReference type="EMBL" id="PITI01000146">
    <property type="protein sequence ID" value="TBU08384.1"/>
    <property type="molecule type" value="Genomic_DNA"/>
</dbReference>